<dbReference type="Proteomes" id="UP001237737">
    <property type="component" value="Unassembled WGS sequence"/>
</dbReference>
<dbReference type="RefSeq" id="WP_306852028.1">
    <property type="nucleotide sequence ID" value="NZ_JAUSSK010000005.1"/>
</dbReference>
<dbReference type="EMBL" id="JAUSSK010000005">
    <property type="protein sequence ID" value="MDQ0011476.1"/>
    <property type="molecule type" value="Genomic_DNA"/>
</dbReference>
<protein>
    <recommendedName>
        <fullName evidence="3">IPT/TIG domain-containing protein</fullName>
    </recommendedName>
</protein>
<reference evidence="1 2" key="1">
    <citation type="submission" date="2023-07" db="EMBL/GenBank/DDBJ databases">
        <title>Sorghum-associated microbial communities from plants grown in Nebraska, USA.</title>
        <authorList>
            <person name="Schachtman D."/>
        </authorList>
    </citation>
    <scope>NUCLEOTIDE SEQUENCE [LARGE SCALE GENOMIC DNA]</scope>
    <source>
        <strain evidence="1 2">CC60</strain>
    </source>
</reference>
<proteinExistence type="predicted"/>
<organism evidence="1 2">
    <name type="scientific">Luteibacter jiangsuensis</name>
    <dbReference type="NCBI Taxonomy" id="637577"/>
    <lineage>
        <taxon>Bacteria</taxon>
        <taxon>Pseudomonadati</taxon>
        <taxon>Pseudomonadota</taxon>
        <taxon>Gammaproteobacteria</taxon>
        <taxon>Lysobacterales</taxon>
        <taxon>Rhodanobacteraceae</taxon>
        <taxon>Luteibacter</taxon>
    </lineage>
</organism>
<gene>
    <name evidence="1" type="ORF">J2T07_003686</name>
</gene>
<name>A0ABT9T2G9_9GAMM</name>
<evidence type="ECO:0008006" key="3">
    <source>
        <dbReference type="Google" id="ProtNLM"/>
    </source>
</evidence>
<accession>A0ABT9T2G9</accession>
<comment type="caution">
    <text evidence="1">The sequence shown here is derived from an EMBL/GenBank/DDBJ whole genome shotgun (WGS) entry which is preliminary data.</text>
</comment>
<sequence length="125" mass="12897">MSFLTSLDSLPAPIIPDGATPDTSGNISVHVGPWQGFNDGDSVQILGGFGDQVLGSTKVVVRKSFFGGTAKVESVDIDVSGVTLGNLGNSGLTIKARWIHKDGEAFGSKVSAELEVPSPGMREAP</sequence>
<evidence type="ECO:0000313" key="1">
    <source>
        <dbReference type="EMBL" id="MDQ0011476.1"/>
    </source>
</evidence>
<keyword evidence="2" id="KW-1185">Reference proteome</keyword>
<evidence type="ECO:0000313" key="2">
    <source>
        <dbReference type="Proteomes" id="UP001237737"/>
    </source>
</evidence>